<keyword evidence="9" id="KW-0520">NAD</keyword>
<dbReference type="PANTHER" id="PTHR43014:SF2">
    <property type="entry name" value="MERCURIC REDUCTASE"/>
    <property type="match status" value="1"/>
</dbReference>
<keyword evidence="5 11" id="KW-0560">Oxidoreductase</keyword>
<evidence type="ECO:0000256" key="1">
    <source>
        <dbReference type="ARBA" id="ARBA00007532"/>
    </source>
</evidence>
<dbReference type="PRINTS" id="PR00411">
    <property type="entry name" value="PNDRDTASEI"/>
</dbReference>
<dbReference type="PROSITE" id="PS00076">
    <property type="entry name" value="PYRIDINE_REDOX_1"/>
    <property type="match status" value="1"/>
</dbReference>
<keyword evidence="2 11" id="KW-0285">Flavoprotein</keyword>
<evidence type="ECO:0000256" key="2">
    <source>
        <dbReference type="ARBA" id="ARBA00022630"/>
    </source>
</evidence>
<feature type="binding site" evidence="9">
    <location>
        <position position="321"/>
    </location>
    <ligand>
        <name>FAD</name>
        <dbReference type="ChEBI" id="CHEBI:57692"/>
    </ligand>
</feature>
<dbReference type="Proteomes" id="UP000194139">
    <property type="component" value="Chromosome"/>
</dbReference>
<dbReference type="SUPFAM" id="SSF51905">
    <property type="entry name" value="FAD/NAD(P)-binding domain"/>
    <property type="match status" value="1"/>
</dbReference>
<feature type="binding site" evidence="9">
    <location>
        <begin position="190"/>
        <end position="197"/>
    </location>
    <ligand>
        <name>NAD(+)</name>
        <dbReference type="ChEBI" id="CHEBI:57540"/>
    </ligand>
</feature>
<evidence type="ECO:0000259" key="12">
    <source>
        <dbReference type="Pfam" id="PF02852"/>
    </source>
</evidence>
<feature type="disulfide bond" description="Redox-active" evidence="10">
    <location>
        <begin position="55"/>
        <end position="60"/>
    </location>
</feature>
<feature type="domain" description="Pyridine nucleotide-disulphide oxidoreductase dimerisation" evidence="12">
    <location>
        <begin position="359"/>
        <end position="462"/>
    </location>
</feature>
<evidence type="ECO:0000259" key="13">
    <source>
        <dbReference type="Pfam" id="PF07992"/>
    </source>
</evidence>
<evidence type="ECO:0000256" key="6">
    <source>
        <dbReference type="ARBA" id="ARBA00023157"/>
    </source>
</evidence>
<feature type="active site" description="Proton acceptor" evidence="8">
    <location>
        <position position="454"/>
    </location>
</feature>
<dbReference type="Gene3D" id="3.30.390.30">
    <property type="match status" value="1"/>
</dbReference>
<sequence length="472" mass="50596">MITGSIDDSRPSHDATHFDAIVVGAGQAGPPLAERLTQAGLRVAVIERKRFGGTCVNTGCMPTKTLVASAYAAHLARRSADFGVALQGSVGIDARRLKARKDEVVLRARANVEKWLRGMPGCHVLEGHARFAAPNEIDVDGHRLSADRIFLNVGGRAHIPDMPGVMDVPLLTNTSLLDLEEVPRHLVVIGGSYIGLEFAQMYRRFGAHVTVVEKGPRLISREDPDISEAILRIFEDEGIRVVLNAECIRLAPHAEGASVHVSCDRDPGPIVGSHVLIAVGRRPNTDDLGLDAAGVETDERGYIKVDDTLRTSVPGIWALGDCNGRGAFTHTSYNDFEIVAANLLDGETRRVTDRLPCYALYIDPPLGRVGMTEAAVRAAGRPALVGVRPMSRVGRAVEKGETQGFMKVVVDAQTQAILGAAILGTGGDEAIHGILDVMASKAPFQTLRRAVHIHPTVSELIPTVLGELKPLN</sequence>
<dbReference type="InterPro" id="IPR001100">
    <property type="entry name" value="Pyr_nuc-diS_OxRdtase"/>
</dbReference>
<evidence type="ECO:0000256" key="5">
    <source>
        <dbReference type="ARBA" id="ARBA00023002"/>
    </source>
</evidence>
<keyword evidence="15" id="KW-1185">Reference proteome</keyword>
<feature type="domain" description="FAD/NAD(P)-binding" evidence="13">
    <location>
        <begin position="19"/>
        <end position="332"/>
    </location>
</feature>
<evidence type="ECO:0000256" key="11">
    <source>
        <dbReference type="RuleBase" id="RU003691"/>
    </source>
</evidence>
<keyword evidence="7 11" id="KW-0676">Redox-active center</keyword>
<evidence type="ECO:0000256" key="9">
    <source>
        <dbReference type="PIRSR" id="PIRSR000350-3"/>
    </source>
</evidence>
<evidence type="ECO:0000313" key="14">
    <source>
        <dbReference type="EMBL" id="ARP86447.1"/>
    </source>
</evidence>
<reference evidence="14 15" key="1">
    <citation type="submission" date="2017-05" db="EMBL/GenBank/DDBJ databases">
        <title>Complete and WGS of Bordetella genogroups.</title>
        <authorList>
            <person name="Spilker T."/>
            <person name="LiPuma J."/>
        </authorList>
    </citation>
    <scope>NUCLEOTIDE SEQUENCE [LARGE SCALE GENOMIC DNA]</scope>
    <source>
        <strain evidence="14 15">AU17164</strain>
    </source>
</reference>
<feature type="binding site" evidence="9">
    <location>
        <position position="280"/>
    </location>
    <ligand>
        <name>NAD(+)</name>
        <dbReference type="ChEBI" id="CHEBI:57540"/>
    </ligand>
</feature>
<dbReference type="RefSeq" id="WP_086072241.1">
    <property type="nucleotide sequence ID" value="NZ_CP021109.1"/>
</dbReference>
<feature type="binding site" evidence="9">
    <location>
        <position position="64"/>
    </location>
    <ligand>
        <name>FAD</name>
        <dbReference type="ChEBI" id="CHEBI:57692"/>
    </ligand>
</feature>
<dbReference type="InterPro" id="IPR036188">
    <property type="entry name" value="FAD/NAD-bd_sf"/>
</dbReference>
<organism evidence="14 15">
    <name type="scientific">Bordetella genomosp. 9</name>
    <dbReference type="NCBI Taxonomy" id="1416803"/>
    <lineage>
        <taxon>Bacteria</taxon>
        <taxon>Pseudomonadati</taxon>
        <taxon>Pseudomonadota</taxon>
        <taxon>Betaproteobacteria</taxon>
        <taxon>Burkholderiales</taxon>
        <taxon>Alcaligenaceae</taxon>
        <taxon>Bordetella</taxon>
    </lineage>
</organism>
<name>A0A1W6YZB8_9BORD</name>
<dbReference type="PIRSF" id="PIRSF000350">
    <property type="entry name" value="Mercury_reductase_MerA"/>
    <property type="match status" value="1"/>
</dbReference>
<dbReference type="GO" id="GO:0050660">
    <property type="term" value="F:flavin adenine dinucleotide binding"/>
    <property type="evidence" value="ECO:0007669"/>
    <property type="project" value="TreeGrafter"/>
</dbReference>
<feature type="binding site" evidence="9">
    <location>
        <position position="213"/>
    </location>
    <ligand>
        <name>NAD(+)</name>
        <dbReference type="ChEBI" id="CHEBI:57540"/>
    </ligand>
</feature>
<gene>
    <name evidence="14" type="ORF">CAL13_09720</name>
</gene>
<keyword evidence="4" id="KW-0521">NADP</keyword>
<accession>A0A1W6YZB8</accession>
<dbReference type="AlphaFoldDB" id="A0A1W6YZB8"/>
<keyword evidence="6" id="KW-1015">Disulfide bond</keyword>
<dbReference type="Gene3D" id="3.50.50.60">
    <property type="entry name" value="FAD/NAD(P)-binding domain"/>
    <property type="match status" value="2"/>
</dbReference>
<dbReference type="EMBL" id="CP021109">
    <property type="protein sequence ID" value="ARP86447.1"/>
    <property type="molecule type" value="Genomic_DNA"/>
</dbReference>
<comment type="similarity">
    <text evidence="1 11">Belongs to the class-I pyridine nucleotide-disulfide oxidoreductase family.</text>
</comment>
<dbReference type="SUPFAM" id="SSF55424">
    <property type="entry name" value="FAD/NAD-linked reductases, dimerisation (C-terminal) domain"/>
    <property type="match status" value="1"/>
</dbReference>
<keyword evidence="3 9" id="KW-0274">FAD</keyword>
<dbReference type="Pfam" id="PF02852">
    <property type="entry name" value="Pyr_redox_dim"/>
    <property type="match status" value="1"/>
</dbReference>
<dbReference type="InterPro" id="IPR004099">
    <property type="entry name" value="Pyr_nucl-diS_OxRdtase_dimer"/>
</dbReference>
<dbReference type="GO" id="GO:0003955">
    <property type="term" value="F:NAD(P)H dehydrogenase (quinone) activity"/>
    <property type="evidence" value="ECO:0007669"/>
    <property type="project" value="TreeGrafter"/>
</dbReference>
<evidence type="ECO:0000256" key="3">
    <source>
        <dbReference type="ARBA" id="ARBA00022827"/>
    </source>
</evidence>
<dbReference type="GO" id="GO:0016668">
    <property type="term" value="F:oxidoreductase activity, acting on a sulfur group of donors, NAD(P) as acceptor"/>
    <property type="evidence" value="ECO:0007669"/>
    <property type="project" value="InterPro"/>
</dbReference>
<dbReference type="PANTHER" id="PTHR43014">
    <property type="entry name" value="MERCURIC REDUCTASE"/>
    <property type="match status" value="1"/>
</dbReference>
<evidence type="ECO:0000256" key="10">
    <source>
        <dbReference type="PIRSR" id="PIRSR000350-4"/>
    </source>
</evidence>
<dbReference type="Pfam" id="PF07992">
    <property type="entry name" value="Pyr_redox_2"/>
    <property type="match status" value="1"/>
</dbReference>
<evidence type="ECO:0000313" key="15">
    <source>
        <dbReference type="Proteomes" id="UP000194139"/>
    </source>
</evidence>
<dbReference type="PRINTS" id="PR00368">
    <property type="entry name" value="FADPNR"/>
</dbReference>
<comment type="cofactor">
    <cofactor evidence="9">
        <name>FAD</name>
        <dbReference type="ChEBI" id="CHEBI:57692"/>
    </cofactor>
    <text evidence="9">Binds 1 FAD per subunit.</text>
</comment>
<evidence type="ECO:0000256" key="7">
    <source>
        <dbReference type="ARBA" id="ARBA00023284"/>
    </source>
</evidence>
<proteinExistence type="inferred from homology"/>
<dbReference type="InterPro" id="IPR016156">
    <property type="entry name" value="FAD/NAD-linked_Rdtase_dimer_sf"/>
</dbReference>
<dbReference type="InterPro" id="IPR012999">
    <property type="entry name" value="Pyr_OxRdtase_I_AS"/>
</dbReference>
<dbReference type="NCBIfam" id="NF004992">
    <property type="entry name" value="PRK06370.1-4"/>
    <property type="match status" value="1"/>
</dbReference>
<evidence type="ECO:0000256" key="8">
    <source>
        <dbReference type="PIRSR" id="PIRSR000350-2"/>
    </source>
</evidence>
<protein>
    <submittedName>
        <fullName evidence="14">Mercuric reductase</fullName>
    </submittedName>
</protein>
<dbReference type="InterPro" id="IPR023753">
    <property type="entry name" value="FAD/NAD-binding_dom"/>
</dbReference>
<evidence type="ECO:0000256" key="4">
    <source>
        <dbReference type="ARBA" id="ARBA00022857"/>
    </source>
</evidence>
<keyword evidence="9" id="KW-0547">Nucleotide-binding</keyword>